<keyword evidence="4" id="KW-1185">Reference proteome</keyword>
<comment type="caution">
    <text evidence="3">The sequence shown here is derived from an EMBL/GenBank/DDBJ whole genome shotgun (WGS) entry which is preliminary data.</text>
</comment>
<dbReference type="Gene3D" id="3.30.420.240">
    <property type="match status" value="1"/>
</dbReference>
<dbReference type="AlphaFoldDB" id="A0A2M8VJG5"/>
<dbReference type="InterPro" id="IPR035421">
    <property type="entry name" value="Terminase_6C"/>
</dbReference>
<evidence type="ECO:0000313" key="4">
    <source>
        <dbReference type="Proteomes" id="UP000229366"/>
    </source>
</evidence>
<evidence type="ECO:0000313" key="3">
    <source>
        <dbReference type="EMBL" id="PJI77145.1"/>
    </source>
</evidence>
<keyword evidence="1" id="KW-1188">Viral release from host cell</keyword>
<dbReference type="RefSeq" id="WP_100380055.1">
    <property type="nucleotide sequence ID" value="NZ_CBCSBW010000005.1"/>
</dbReference>
<dbReference type="Proteomes" id="UP000229366">
    <property type="component" value="Unassembled WGS sequence"/>
</dbReference>
<dbReference type="OrthoDB" id="9771580at2"/>
<reference evidence="3 4" key="1">
    <citation type="submission" date="2017-11" db="EMBL/GenBank/DDBJ databases">
        <title>Genomic Encyclopedia of Type Strains, Phase III (KMG-III): the genomes of soil and plant-associated and newly described type strains.</title>
        <authorList>
            <person name="Whitman W."/>
        </authorList>
    </citation>
    <scope>NUCLEOTIDE SEQUENCE [LARGE SCALE GENOMIC DNA]</scope>
    <source>
        <strain evidence="3 4">UB-Domo-W1</strain>
    </source>
</reference>
<name>A0A2M8VJG5_9BURK</name>
<dbReference type="InterPro" id="IPR006517">
    <property type="entry name" value="Phage_terminase_lsu-like_C"/>
</dbReference>
<dbReference type="EMBL" id="PGTX01000004">
    <property type="protein sequence ID" value="PJI77145.1"/>
    <property type="molecule type" value="Genomic_DNA"/>
</dbReference>
<dbReference type="NCBIfam" id="TIGR01630">
    <property type="entry name" value="psiM2_ORF9"/>
    <property type="match status" value="1"/>
</dbReference>
<feature type="domain" description="Terminase large subunit gp17-like C-terminal" evidence="2">
    <location>
        <begin position="320"/>
        <end position="464"/>
    </location>
</feature>
<evidence type="ECO:0000256" key="1">
    <source>
        <dbReference type="ARBA" id="ARBA00022612"/>
    </source>
</evidence>
<dbReference type="InterPro" id="IPR027417">
    <property type="entry name" value="P-loop_NTPase"/>
</dbReference>
<dbReference type="Gene3D" id="3.40.50.300">
    <property type="entry name" value="P-loop containing nucleotide triphosphate hydrolases"/>
    <property type="match status" value="1"/>
</dbReference>
<sequence length="481" mass="55049">MNDTTIQITQQEYRTIIRNDFVTFTERAFYELNPQTQLLLAPYIYLIGTHLENCRTGITKRLIINLPPRYLKSHCASVCMPAWLLAHDPSARIICASYGQDLADNLALESRKLMQSTFYQTLFATRLDPRKMAVNDFMTTKGGGRMATSVGGVLTGRGADFIILDDPMKPDDALSQTRRQSVNDWYDNTLLSRLNDKKNGCIILIMQRLHQDDLVGHALEHGNWTVLNLPAIAEQDELFEITDLLGTRSWQRQEGEPLHSERETIEMLKATKARIGNFNFSSQYQQNPSPVGGSIIKSNWIMRYDKEQPLPEGISMTIQSWDTAHKAGDLNDYSVCVTVMMIEEHYYILDVHREKLDYPTLKKRVIEKAEQFEPRPIVIEDKSSGTSLIQELQQMYRYKIVPYVPPAGTDKVMRLHAVSDLFEAGLVYLPNQAPWLEAFEHELLTFPGTRYDDQVDATSQALAHLRQRGNRAMMIWAKLAD</sequence>
<gene>
    <name evidence="3" type="ORF">B0G85_1748</name>
</gene>
<evidence type="ECO:0000259" key="2">
    <source>
        <dbReference type="Pfam" id="PF17289"/>
    </source>
</evidence>
<protein>
    <submittedName>
        <fullName evidence="3">Putative phage terminase large subunit-like protein</fullName>
    </submittedName>
</protein>
<proteinExistence type="predicted"/>
<dbReference type="Pfam" id="PF17289">
    <property type="entry name" value="Terminase_6C"/>
    <property type="match status" value="1"/>
</dbReference>
<organism evidence="3 4">
    <name type="scientific">Polynucleobacter brandtiae</name>
    <dbReference type="NCBI Taxonomy" id="1938816"/>
    <lineage>
        <taxon>Bacteria</taxon>
        <taxon>Pseudomonadati</taxon>
        <taxon>Pseudomonadota</taxon>
        <taxon>Betaproteobacteria</taxon>
        <taxon>Burkholderiales</taxon>
        <taxon>Burkholderiaceae</taxon>
        <taxon>Polynucleobacter</taxon>
    </lineage>
</organism>
<accession>A0A2M8VJG5</accession>